<dbReference type="PROSITE" id="PS51257">
    <property type="entry name" value="PROKAR_LIPOPROTEIN"/>
    <property type="match status" value="1"/>
</dbReference>
<proteinExistence type="predicted"/>
<evidence type="ECO:0000256" key="2">
    <source>
        <dbReference type="SAM" id="SignalP"/>
    </source>
</evidence>
<evidence type="ECO:0000313" key="4">
    <source>
        <dbReference type="EMBL" id="QBP40212.1"/>
    </source>
</evidence>
<name>A0A4P6ZUY4_9BACL</name>
<feature type="compositionally biased region" description="Basic and acidic residues" evidence="1">
    <location>
        <begin position="25"/>
        <end position="39"/>
    </location>
</feature>
<dbReference type="OrthoDB" id="1701949at2"/>
<reference evidence="4 5" key="1">
    <citation type="submission" date="2019-03" db="EMBL/GenBank/DDBJ databases">
        <title>Complete genome sequence of Paenisporosarcina antarctica CGMCC 1.6503T.</title>
        <authorList>
            <person name="Rong J.-C."/>
            <person name="Chi N.-Y."/>
            <person name="Zhang Q.-F."/>
        </authorList>
    </citation>
    <scope>NUCLEOTIDE SEQUENCE [LARGE SCALE GENOMIC DNA]</scope>
    <source>
        <strain evidence="4 5">CGMCC 1.6503</strain>
    </source>
</reference>
<dbReference type="Proteomes" id="UP000294292">
    <property type="component" value="Chromosome"/>
</dbReference>
<evidence type="ECO:0000256" key="1">
    <source>
        <dbReference type="SAM" id="MobiDB-lite"/>
    </source>
</evidence>
<accession>A0A4P6ZUY4</accession>
<feature type="chain" id="PRO_5038333737" evidence="2">
    <location>
        <begin position="23"/>
        <end position="194"/>
    </location>
</feature>
<dbReference type="KEGG" id="panc:E2636_03175"/>
<dbReference type="RefSeq" id="WP_134208949.1">
    <property type="nucleotide sequence ID" value="NZ_CP038015.1"/>
</dbReference>
<keyword evidence="5" id="KW-1185">Reference proteome</keyword>
<evidence type="ECO:0000259" key="3">
    <source>
        <dbReference type="Pfam" id="PF07563"/>
    </source>
</evidence>
<dbReference type="InterPro" id="IPR011438">
    <property type="entry name" value="DUF1541"/>
</dbReference>
<sequence>MKNTYRKLLLVPTLVLALSACSDSTAEKDEMDNMNHENTDMESGSEENMDMNHSGSGKVPEDLKEEENPTFEVGSQAIIEADHMEGMTGAEATIVLAVDTAAYAVSYTPTTGGEKVTNHKWVVHEELEDSGDEPLKAGTKVILNADHMEGMDGAKAEIDSAEQTTVYMINYTSTTSGEEVTNHKWVTESELSTK</sequence>
<feature type="domain" description="DUF1541" evidence="3">
    <location>
        <begin position="73"/>
        <end position="124"/>
    </location>
</feature>
<feature type="domain" description="DUF1541" evidence="3">
    <location>
        <begin position="138"/>
        <end position="188"/>
    </location>
</feature>
<dbReference type="Pfam" id="PF07563">
    <property type="entry name" value="DUF1541"/>
    <property type="match status" value="2"/>
</dbReference>
<dbReference type="AlphaFoldDB" id="A0A4P6ZUY4"/>
<dbReference type="EMBL" id="CP038015">
    <property type="protein sequence ID" value="QBP40212.1"/>
    <property type="molecule type" value="Genomic_DNA"/>
</dbReference>
<evidence type="ECO:0000313" key="5">
    <source>
        <dbReference type="Proteomes" id="UP000294292"/>
    </source>
</evidence>
<keyword evidence="2" id="KW-0732">Signal</keyword>
<dbReference type="Gene3D" id="2.30.30.1210">
    <property type="entry name" value="Domain of unknown function DUF1541"/>
    <property type="match status" value="1"/>
</dbReference>
<organism evidence="4 5">
    <name type="scientific">Paenisporosarcina antarctica</name>
    <dbReference type="NCBI Taxonomy" id="417367"/>
    <lineage>
        <taxon>Bacteria</taxon>
        <taxon>Bacillati</taxon>
        <taxon>Bacillota</taxon>
        <taxon>Bacilli</taxon>
        <taxon>Bacillales</taxon>
        <taxon>Caryophanaceae</taxon>
        <taxon>Paenisporosarcina</taxon>
    </lineage>
</organism>
<feature type="signal peptide" evidence="2">
    <location>
        <begin position="1"/>
        <end position="22"/>
    </location>
</feature>
<feature type="region of interest" description="Disordered" evidence="1">
    <location>
        <begin position="25"/>
        <end position="65"/>
    </location>
</feature>
<gene>
    <name evidence="4" type="ORF">E2636_03175</name>
</gene>
<protein>
    <submittedName>
        <fullName evidence="4">DUF1541 domain-containing protein</fullName>
    </submittedName>
</protein>